<dbReference type="Proteomes" id="UP000799428">
    <property type="component" value="Unassembled WGS sequence"/>
</dbReference>
<name>A0A6G1JZZ4_9PLEO</name>
<proteinExistence type="predicted"/>
<dbReference type="Pfam" id="PF06985">
    <property type="entry name" value="HET"/>
    <property type="match status" value="1"/>
</dbReference>
<organism evidence="2 3">
    <name type="scientific">Pleomassaria siparia CBS 279.74</name>
    <dbReference type="NCBI Taxonomy" id="1314801"/>
    <lineage>
        <taxon>Eukaryota</taxon>
        <taxon>Fungi</taxon>
        <taxon>Dikarya</taxon>
        <taxon>Ascomycota</taxon>
        <taxon>Pezizomycotina</taxon>
        <taxon>Dothideomycetes</taxon>
        <taxon>Pleosporomycetidae</taxon>
        <taxon>Pleosporales</taxon>
        <taxon>Pleomassariaceae</taxon>
        <taxon>Pleomassaria</taxon>
    </lineage>
</organism>
<accession>A0A6G1JZZ4</accession>
<feature type="non-terminal residue" evidence="2">
    <location>
        <position position="356"/>
    </location>
</feature>
<reference evidence="2" key="1">
    <citation type="journal article" date="2020" name="Stud. Mycol.">
        <title>101 Dothideomycetes genomes: a test case for predicting lifestyles and emergence of pathogens.</title>
        <authorList>
            <person name="Haridas S."/>
            <person name="Albert R."/>
            <person name="Binder M."/>
            <person name="Bloem J."/>
            <person name="Labutti K."/>
            <person name="Salamov A."/>
            <person name="Andreopoulos B."/>
            <person name="Baker S."/>
            <person name="Barry K."/>
            <person name="Bills G."/>
            <person name="Bluhm B."/>
            <person name="Cannon C."/>
            <person name="Castanera R."/>
            <person name="Culley D."/>
            <person name="Daum C."/>
            <person name="Ezra D."/>
            <person name="Gonzalez J."/>
            <person name="Henrissat B."/>
            <person name="Kuo A."/>
            <person name="Liang C."/>
            <person name="Lipzen A."/>
            <person name="Lutzoni F."/>
            <person name="Magnuson J."/>
            <person name="Mondo S."/>
            <person name="Nolan M."/>
            <person name="Ohm R."/>
            <person name="Pangilinan J."/>
            <person name="Park H.-J."/>
            <person name="Ramirez L."/>
            <person name="Alfaro M."/>
            <person name="Sun H."/>
            <person name="Tritt A."/>
            <person name="Yoshinaga Y."/>
            <person name="Zwiers L.-H."/>
            <person name="Turgeon B."/>
            <person name="Goodwin S."/>
            <person name="Spatafora J."/>
            <person name="Crous P."/>
            <person name="Grigoriev I."/>
        </authorList>
    </citation>
    <scope>NUCLEOTIDE SEQUENCE</scope>
    <source>
        <strain evidence="2">CBS 279.74</strain>
    </source>
</reference>
<sequence length="356" mass="40034">AIRHWLSVCKTSHTKCSAWSIRKPGSRHLPTRILDLENTNASRVKLHVPDDSDTSDYVALSYCWGRSGNPYYTDQSNLQRHISEGIEVSSLPKTLQDSIELTRRLGVKYLWIDALCIVQKDREDWMQEASLMGAVYSQALFTISADASVDTSSGIFLERSARHGISAVLPWPLEDPNDGLGPMALHVAPKFQSFKHEILSSPLAQRGWTFQERALSARVIHFGSELCYWECKEACIGENEEIGKYSVQDGFFHLKDMLLVAPTSTEPSTPKLHDKWAWVVSQFSSRQLTNPSDIFAALEGVATMFTGKNKLGRYYCGLWEDELLRHLLWSSDRTVAGSAHARPAAYRAPSWSWAAV</sequence>
<evidence type="ECO:0000259" key="1">
    <source>
        <dbReference type="Pfam" id="PF06985"/>
    </source>
</evidence>
<gene>
    <name evidence="2" type="ORF">K504DRAFT_355745</name>
</gene>
<dbReference type="PANTHER" id="PTHR33112">
    <property type="entry name" value="DOMAIN PROTEIN, PUTATIVE-RELATED"/>
    <property type="match status" value="1"/>
</dbReference>
<dbReference type="AlphaFoldDB" id="A0A6G1JZZ4"/>
<evidence type="ECO:0000313" key="2">
    <source>
        <dbReference type="EMBL" id="KAF2705781.1"/>
    </source>
</evidence>
<feature type="domain" description="Heterokaryon incompatibility" evidence="1">
    <location>
        <begin position="57"/>
        <end position="212"/>
    </location>
</feature>
<protein>
    <submittedName>
        <fullName evidence="2">HET-domain-containing protein</fullName>
    </submittedName>
</protein>
<evidence type="ECO:0000313" key="3">
    <source>
        <dbReference type="Proteomes" id="UP000799428"/>
    </source>
</evidence>
<dbReference type="InterPro" id="IPR010730">
    <property type="entry name" value="HET"/>
</dbReference>
<feature type="non-terminal residue" evidence="2">
    <location>
        <position position="1"/>
    </location>
</feature>
<dbReference type="PANTHER" id="PTHR33112:SF16">
    <property type="entry name" value="HETEROKARYON INCOMPATIBILITY DOMAIN-CONTAINING PROTEIN"/>
    <property type="match status" value="1"/>
</dbReference>
<dbReference type="EMBL" id="MU005777">
    <property type="protein sequence ID" value="KAF2705781.1"/>
    <property type="molecule type" value="Genomic_DNA"/>
</dbReference>
<keyword evidence="3" id="KW-1185">Reference proteome</keyword>
<dbReference type="OrthoDB" id="3486565at2759"/>